<evidence type="ECO:0000313" key="2">
    <source>
        <dbReference type="EMBL" id="KAF9533848.1"/>
    </source>
</evidence>
<evidence type="ECO:0000256" key="1">
    <source>
        <dbReference type="SAM" id="SignalP"/>
    </source>
</evidence>
<dbReference type="Proteomes" id="UP000807306">
    <property type="component" value="Unassembled WGS sequence"/>
</dbReference>
<sequence length="83" mass="9665">MRLCTLILCTISSPGYFLGNTLFACSVFQDGFLGHDLGFMNYHVSIRFRHPILFIRNIFHFSSHGIVPTCTTFRARRRAQYIY</sequence>
<feature type="chain" id="PRO_5040128180" description="Secreted protein" evidence="1">
    <location>
        <begin position="20"/>
        <end position="83"/>
    </location>
</feature>
<reference evidence="2" key="1">
    <citation type="submission" date="2020-11" db="EMBL/GenBank/DDBJ databases">
        <authorList>
            <consortium name="DOE Joint Genome Institute"/>
            <person name="Ahrendt S."/>
            <person name="Riley R."/>
            <person name="Andreopoulos W."/>
            <person name="Labutti K."/>
            <person name="Pangilinan J."/>
            <person name="Ruiz-Duenas F.J."/>
            <person name="Barrasa J.M."/>
            <person name="Sanchez-Garcia M."/>
            <person name="Camarero S."/>
            <person name="Miyauchi S."/>
            <person name="Serrano A."/>
            <person name="Linde D."/>
            <person name="Babiker R."/>
            <person name="Drula E."/>
            <person name="Ayuso-Fernandez I."/>
            <person name="Pacheco R."/>
            <person name="Padilla G."/>
            <person name="Ferreira P."/>
            <person name="Barriuso J."/>
            <person name="Kellner H."/>
            <person name="Castanera R."/>
            <person name="Alfaro M."/>
            <person name="Ramirez L."/>
            <person name="Pisabarro A.G."/>
            <person name="Kuo A."/>
            <person name="Tritt A."/>
            <person name="Lipzen A."/>
            <person name="He G."/>
            <person name="Yan M."/>
            <person name="Ng V."/>
            <person name="Cullen D."/>
            <person name="Martin F."/>
            <person name="Rosso M.-N."/>
            <person name="Henrissat B."/>
            <person name="Hibbett D."/>
            <person name="Martinez A.T."/>
            <person name="Grigoriev I.V."/>
        </authorList>
    </citation>
    <scope>NUCLEOTIDE SEQUENCE</scope>
    <source>
        <strain evidence="2">CBS 506.95</strain>
    </source>
</reference>
<comment type="caution">
    <text evidence="2">The sequence shown here is derived from an EMBL/GenBank/DDBJ whole genome shotgun (WGS) entry which is preliminary data.</text>
</comment>
<dbReference type="EMBL" id="MU157827">
    <property type="protein sequence ID" value="KAF9533848.1"/>
    <property type="molecule type" value="Genomic_DNA"/>
</dbReference>
<feature type="signal peptide" evidence="1">
    <location>
        <begin position="1"/>
        <end position="19"/>
    </location>
</feature>
<proteinExistence type="predicted"/>
<dbReference type="AlphaFoldDB" id="A0A9P6ES48"/>
<accession>A0A9P6ES48</accession>
<keyword evidence="1" id="KW-0732">Signal</keyword>
<evidence type="ECO:0000313" key="3">
    <source>
        <dbReference type="Proteomes" id="UP000807306"/>
    </source>
</evidence>
<name>A0A9P6ES48_9AGAR</name>
<evidence type="ECO:0008006" key="4">
    <source>
        <dbReference type="Google" id="ProtNLM"/>
    </source>
</evidence>
<keyword evidence="3" id="KW-1185">Reference proteome</keyword>
<organism evidence="2 3">
    <name type="scientific">Crepidotus variabilis</name>
    <dbReference type="NCBI Taxonomy" id="179855"/>
    <lineage>
        <taxon>Eukaryota</taxon>
        <taxon>Fungi</taxon>
        <taxon>Dikarya</taxon>
        <taxon>Basidiomycota</taxon>
        <taxon>Agaricomycotina</taxon>
        <taxon>Agaricomycetes</taxon>
        <taxon>Agaricomycetidae</taxon>
        <taxon>Agaricales</taxon>
        <taxon>Agaricineae</taxon>
        <taxon>Crepidotaceae</taxon>
        <taxon>Crepidotus</taxon>
    </lineage>
</organism>
<dbReference type="PROSITE" id="PS51257">
    <property type="entry name" value="PROKAR_LIPOPROTEIN"/>
    <property type="match status" value="1"/>
</dbReference>
<protein>
    <recommendedName>
        <fullName evidence="4">Secreted protein</fullName>
    </recommendedName>
</protein>
<gene>
    <name evidence="2" type="ORF">CPB83DRAFT_844622</name>
</gene>